<evidence type="ECO:0000256" key="3">
    <source>
        <dbReference type="ARBA" id="ARBA00022729"/>
    </source>
</evidence>
<comment type="similarity">
    <text evidence="2">Belongs to the SusD family.</text>
</comment>
<name>A0A380C442_SPHSI</name>
<keyword evidence="3" id="KW-0732">Signal</keyword>
<evidence type="ECO:0000256" key="1">
    <source>
        <dbReference type="ARBA" id="ARBA00004442"/>
    </source>
</evidence>
<evidence type="ECO:0000256" key="2">
    <source>
        <dbReference type="ARBA" id="ARBA00006275"/>
    </source>
</evidence>
<dbReference type="PROSITE" id="PS51257">
    <property type="entry name" value="PROKAR_LIPOPROTEIN"/>
    <property type="match status" value="1"/>
</dbReference>
<proteinExistence type="inferred from homology"/>
<dbReference type="Pfam" id="PF14322">
    <property type="entry name" value="SusD-like_3"/>
    <property type="match status" value="1"/>
</dbReference>
<reference evidence="8 9" key="1">
    <citation type="submission" date="2018-06" db="EMBL/GenBank/DDBJ databases">
        <authorList>
            <consortium name="Pathogen Informatics"/>
            <person name="Doyle S."/>
        </authorList>
    </citation>
    <scope>NUCLEOTIDE SEQUENCE [LARGE SCALE GENOMIC DNA]</scope>
    <source>
        <strain evidence="8 9">NCTC11388</strain>
    </source>
</reference>
<protein>
    <submittedName>
        <fullName evidence="8">SusD family</fullName>
    </submittedName>
</protein>
<organism evidence="8 9">
    <name type="scientific">Sphingobacterium spiritivorum</name>
    <name type="common">Flavobacterium spiritivorum</name>
    <dbReference type="NCBI Taxonomy" id="258"/>
    <lineage>
        <taxon>Bacteria</taxon>
        <taxon>Pseudomonadati</taxon>
        <taxon>Bacteroidota</taxon>
        <taxon>Sphingobacteriia</taxon>
        <taxon>Sphingobacteriales</taxon>
        <taxon>Sphingobacteriaceae</taxon>
        <taxon>Sphingobacterium</taxon>
    </lineage>
</organism>
<gene>
    <name evidence="8" type="ORF">NCTC11388_02165</name>
</gene>
<dbReference type="AlphaFoldDB" id="A0A380C442"/>
<dbReference type="GO" id="GO:0009279">
    <property type="term" value="C:cell outer membrane"/>
    <property type="evidence" value="ECO:0007669"/>
    <property type="project" value="UniProtKB-SubCell"/>
</dbReference>
<evidence type="ECO:0000313" key="9">
    <source>
        <dbReference type="Proteomes" id="UP000254893"/>
    </source>
</evidence>
<dbReference type="Proteomes" id="UP000254893">
    <property type="component" value="Unassembled WGS sequence"/>
</dbReference>
<keyword evidence="4" id="KW-0472">Membrane</keyword>
<dbReference type="InterPro" id="IPR033985">
    <property type="entry name" value="SusD-like_N"/>
</dbReference>
<sequence length="511" mass="59220">MKRLLYIGFTLITTLFVTSCGKDFLNVTPIDNLSGNNYWKTKADFEQFTGGIYSTFREATMRQIFFPATGDFRCAPINRAPGSNGAGATFNHLTYLKFNDLKSLFAQYYKPERAFGENNDYFGFQQVRKWNNFFLMVQKANILYYQLENVGSGILSEADIKKYKAEAVFLRNLAYFFMVRVWGDVPYYTQAFHSTPSPRVNFVEVLQKGIADMSAHYKDLPWTYEDQSIVAIRAMRGSAIALMMHMNMWVAGFSSNKAPFYEATAALGKEIMEENGGAYTLLPLERTKEIFKGRTKEGLFEIAQNFNYGESFHLSSTFSDYVLRAPNKVVTRSYIYYSSKFLEKLYPPGERDLRKSYWFDEFMYNTEGQFQMLKFVNVFMEEGEDNNPDDNQVVFRYNDAIMLRAEALAELERDGEAKLVINEVRRRAGAKEAASENGKDLKDLIWYERARELMGEGHWFYDLVRTRKVINAEYTEAPMSVDAFNRGGWTWPIDQSAFANNPFMTYNAYWN</sequence>
<dbReference type="Gene3D" id="1.25.40.390">
    <property type="match status" value="1"/>
</dbReference>
<evidence type="ECO:0000256" key="4">
    <source>
        <dbReference type="ARBA" id="ARBA00023136"/>
    </source>
</evidence>
<evidence type="ECO:0000256" key="5">
    <source>
        <dbReference type="ARBA" id="ARBA00023237"/>
    </source>
</evidence>
<dbReference type="InterPro" id="IPR011990">
    <property type="entry name" value="TPR-like_helical_dom_sf"/>
</dbReference>
<keyword evidence="5" id="KW-0998">Cell outer membrane</keyword>
<dbReference type="EMBL" id="UGYW01000002">
    <property type="protein sequence ID" value="SUJ11912.1"/>
    <property type="molecule type" value="Genomic_DNA"/>
</dbReference>
<feature type="domain" description="SusD-like N-terminal" evidence="7">
    <location>
        <begin position="125"/>
        <end position="242"/>
    </location>
</feature>
<evidence type="ECO:0000259" key="7">
    <source>
        <dbReference type="Pfam" id="PF14322"/>
    </source>
</evidence>
<dbReference type="Pfam" id="PF07980">
    <property type="entry name" value="SusD_RagB"/>
    <property type="match status" value="1"/>
</dbReference>
<evidence type="ECO:0000313" key="8">
    <source>
        <dbReference type="EMBL" id="SUJ11912.1"/>
    </source>
</evidence>
<feature type="domain" description="RagB/SusD" evidence="6">
    <location>
        <begin position="366"/>
        <end position="510"/>
    </location>
</feature>
<evidence type="ECO:0000259" key="6">
    <source>
        <dbReference type="Pfam" id="PF07980"/>
    </source>
</evidence>
<dbReference type="SUPFAM" id="SSF48452">
    <property type="entry name" value="TPR-like"/>
    <property type="match status" value="1"/>
</dbReference>
<dbReference type="InterPro" id="IPR012944">
    <property type="entry name" value="SusD_RagB_dom"/>
</dbReference>
<dbReference type="RefSeq" id="WP_115170098.1">
    <property type="nucleotide sequence ID" value="NZ_UGYW01000002.1"/>
</dbReference>
<accession>A0A380C442</accession>
<comment type="subcellular location">
    <subcellularLocation>
        <location evidence="1">Cell outer membrane</location>
    </subcellularLocation>
</comment>